<dbReference type="PANTHER" id="PTHR42039:SF1">
    <property type="entry name" value="PUTATIVE (AFU_ORTHOLOGUE AFUA_3G02940)-RELATED"/>
    <property type="match status" value="1"/>
</dbReference>
<dbReference type="InParanoid" id="A0A194XX18"/>
<dbReference type="KEGG" id="psco:LY89DRAFT_17710"/>
<dbReference type="InterPro" id="IPR038903">
    <property type="entry name" value="Allergen_Asp_f_4"/>
</dbReference>
<feature type="signal peptide" evidence="1">
    <location>
        <begin position="1"/>
        <end position="21"/>
    </location>
</feature>
<proteinExistence type="predicted"/>
<keyword evidence="1" id="KW-0732">Signal</keyword>
<organism evidence="2 3">
    <name type="scientific">Mollisia scopiformis</name>
    <name type="common">Conifer needle endophyte fungus</name>
    <name type="synonym">Phialocephala scopiformis</name>
    <dbReference type="NCBI Taxonomy" id="149040"/>
    <lineage>
        <taxon>Eukaryota</taxon>
        <taxon>Fungi</taxon>
        <taxon>Dikarya</taxon>
        <taxon>Ascomycota</taxon>
        <taxon>Pezizomycotina</taxon>
        <taxon>Leotiomycetes</taxon>
        <taxon>Helotiales</taxon>
        <taxon>Mollisiaceae</taxon>
        <taxon>Mollisia</taxon>
    </lineage>
</organism>
<dbReference type="OrthoDB" id="118256at2759"/>
<gene>
    <name evidence="2" type="ORF">LY89DRAFT_17710</name>
</gene>
<dbReference type="PANTHER" id="PTHR42039">
    <property type="entry name" value="PUTATIVE (AFU_ORTHOLOGUE AFUA_3G02940)-RELATED"/>
    <property type="match status" value="1"/>
</dbReference>
<sequence length="326" mass="33534">MRYSTTSGMVLAALCVGEAVAGPAHAHAHLHKKAHEKKDVDWAALDWNDMGIDWSSAWAAGQHTSTSAAVVAATEAPVATTTAAAVVAATSSATSAQATTTSISGTSSSSLTTLWDDLVGLANDLTEFGSAVTTSSGSEVSYIGNIGSPQGSNMLKVDSRTGYDYTNEFINTSGETMTVVLWNKAYSKTGAVDDAEANLGSCVAPVTPILTFALAAGESQIVAFQENSQIGWAQAVSDIAESGAFATTWGEANFVSTGCGYDVSAIMNPNNNNYDMTITSTEAADCTSSRTENMWLTASDPVGNSDGSCYIAQGTATMTTQMGGTV</sequence>
<feature type="chain" id="PRO_5008268678" description="Allergen Asp f 4" evidence="1">
    <location>
        <begin position="22"/>
        <end position="326"/>
    </location>
</feature>
<dbReference type="Proteomes" id="UP000070700">
    <property type="component" value="Unassembled WGS sequence"/>
</dbReference>
<dbReference type="RefSeq" id="XP_018078677.1">
    <property type="nucleotide sequence ID" value="XM_018205581.1"/>
</dbReference>
<dbReference type="GO" id="GO:0019863">
    <property type="term" value="F:IgE binding"/>
    <property type="evidence" value="ECO:0007669"/>
    <property type="project" value="InterPro"/>
</dbReference>
<dbReference type="GeneID" id="28815307"/>
<keyword evidence="3" id="KW-1185">Reference proteome</keyword>
<evidence type="ECO:0008006" key="4">
    <source>
        <dbReference type="Google" id="ProtNLM"/>
    </source>
</evidence>
<reference evidence="2 3" key="1">
    <citation type="submission" date="2015-10" db="EMBL/GenBank/DDBJ databases">
        <title>Full genome of DAOMC 229536 Phialocephala scopiformis, a fungal endophyte of spruce producing the potent anti-insectan compound rugulosin.</title>
        <authorList>
            <consortium name="DOE Joint Genome Institute"/>
            <person name="Walker A.K."/>
            <person name="Frasz S.L."/>
            <person name="Seifert K.A."/>
            <person name="Miller J.D."/>
            <person name="Mondo S.J."/>
            <person name="Labutti K."/>
            <person name="Lipzen A."/>
            <person name="Dockter R."/>
            <person name="Kennedy M."/>
            <person name="Grigoriev I.V."/>
            <person name="Spatafora J.W."/>
        </authorList>
    </citation>
    <scope>NUCLEOTIDE SEQUENCE [LARGE SCALE GENOMIC DNA]</scope>
    <source>
        <strain evidence="2 3">CBS 120377</strain>
    </source>
</reference>
<accession>A0A194XX18</accession>
<dbReference type="AlphaFoldDB" id="A0A194XX18"/>
<evidence type="ECO:0000256" key="1">
    <source>
        <dbReference type="SAM" id="SignalP"/>
    </source>
</evidence>
<dbReference type="EMBL" id="KQ947404">
    <property type="protein sequence ID" value="KUJ24322.1"/>
    <property type="molecule type" value="Genomic_DNA"/>
</dbReference>
<evidence type="ECO:0000313" key="2">
    <source>
        <dbReference type="EMBL" id="KUJ24322.1"/>
    </source>
</evidence>
<dbReference type="GO" id="GO:0005576">
    <property type="term" value="C:extracellular region"/>
    <property type="evidence" value="ECO:0007669"/>
    <property type="project" value="InterPro"/>
</dbReference>
<dbReference type="Pfam" id="PF25312">
    <property type="entry name" value="Allergen_Asp_f_4"/>
    <property type="match status" value="1"/>
</dbReference>
<evidence type="ECO:0000313" key="3">
    <source>
        <dbReference type="Proteomes" id="UP000070700"/>
    </source>
</evidence>
<name>A0A194XX18_MOLSC</name>
<protein>
    <recommendedName>
        <fullName evidence="4">Allergen Asp f 4</fullName>
    </recommendedName>
</protein>